<keyword evidence="1" id="KW-0175">Coiled coil</keyword>
<feature type="non-terminal residue" evidence="2">
    <location>
        <position position="662"/>
    </location>
</feature>
<feature type="coiled-coil region" evidence="1">
    <location>
        <begin position="580"/>
        <end position="637"/>
    </location>
</feature>
<protein>
    <submittedName>
        <fullName evidence="2">Uncharacterized protein</fullName>
    </submittedName>
</protein>
<feature type="non-terminal residue" evidence="2">
    <location>
        <position position="1"/>
    </location>
</feature>
<comment type="caution">
    <text evidence="2">The sequence shown here is derived from an EMBL/GenBank/DDBJ whole genome shotgun (WGS) entry which is preliminary data.</text>
</comment>
<organism evidence="2">
    <name type="scientific">marine sediment metagenome</name>
    <dbReference type="NCBI Taxonomy" id="412755"/>
    <lineage>
        <taxon>unclassified sequences</taxon>
        <taxon>metagenomes</taxon>
        <taxon>ecological metagenomes</taxon>
    </lineage>
</organism>
<name>A0A0F9ENL2_9ZZZZ</name>
<reference evidence="2" key="1">
    <citation type="journal article" date="2015" name="Nature">
        <title>Complex archaea that bridge the gap between prokaryotes and eukaryotes.</title>
        <authorList>
            <person name="Spang A."/>
            <person name="Saw J.H."/>
            <person name="Jorgensen S.L."/>
            <person name="Zaremba-Niedzwiedzka K."/>
            <person name="Martijn J."/>
            <person name="Lind A.E."/>
            <person name="van Eijk R."/>
            <person name="Schleper C."/>
            <person name="Guy L."/>
            <person name="Ettema T.J."/>
        </authorList>
    </citation>
    <scope>NUCLEOTIDE SEQUENCE</scope>
</reference>
<proteinExistence type="predicted"/>
<sequence length="662" mass="73854">ALGGVKGVSLLRSGTKAEKRFFKRVGISLEKERKTLRDSLGNILTQKRTGTFRGVPTFDIVVIDKKGRERKATKREASLFLKTREPTKIPGRIEKVKVKGIELFKKISESKRNKLLNFFDNISGGSITESRLNKRQNSLNEDVERFNKDFGSKKLTEAQFKIANAKSNNLIKEQKIISKEKEALANSIKSKVGRLLGTIEPFERLTRKEKEAQLKKIPKIKNRIKSIDEKIKDLKKRDTILSRIKIRGLSNEKISLDKDIKRRRRGEGIRVLTGEVPIVPASGIPKGITSVKFLGSQKIIKGKVITDIIFKTSRGNVGIARGVSVQKGSRGASVVLGRFAEKGVKFPSGKFKLGKIRSFVSAERVVSKQRVFKIKKTVDLIRRSRKVGKVSLIKNNIQVLIQRGIGSGAVVKGRKFFKGVKKVKGISFDDFASLSSIFTRKQLSLIIGKSISRKGAKARFIGLIKGSAKASRGFVFSPSEKQQFSIALKKVISASASAIAQAEQTQRGASKLTSLATASRIISGTAGIKRPITKLKVITTKIKPVTRQALSSAKIKSVKSKVSAIRTTKSRQVVKQLGKLNILQKSLQNQKSKMKQLQKLRQKAKQTQRVKQLQKSLQKQKQRLKLIQKQVQIQIQKVNPKLTLFSIPRLPFPLLIIPRGKE</sequence>
<evidence type="ECO:0000256" key="1">
    <source>
        <dbReference type="SAM" id="Coils"/>
    </source>
</evidence>
<accession>A0A0F9ENL2</accession>
<dbReference type="AlphaFoldDB" id="A0A0F9ENL2"/>
<gene>
    <name evidence="2" type="ORF">LCGC14_2131100</name>
</gene>
<dbReference type="EMBL" id="LAZR01026736">
    <property type="protein sequence ID" value="KKL67826.1"/>
    <property type="molecule type" value="Genomic_DNA"/>
</dbReference>
<evidence type="ECO:0000313" key="2">
    <source>
        <dbReference type="EMBL" id="KKL67826.1"/>
    </source>
</evidence>